<sequence length="103" mass="12133">MDLSKTLGSISAYFFRKPAYRRPNIGDDLRQIVQSEDFENKTKATAPFLVAGILAWPIYWIYRGTEWHKYHVLSGQNHGAADTYDRYYVFLKIKLINYTYTKD</sequence>
<name>A0A1A9X0G8_9MUSC</name>
<keyword evidence="3" id="KW-1185">Reference proteome</keyword>
<accession>A0A1A9X0G8</accession>
<dbReference type="EnsemblMetazoa" id="GBRI039666-RA">
    <property type="protein sequence ID" value="GBRI039666-PA"/>
    <property type="gene ID" value="GBRI039666"/>
</dbReference>
<evidence type="ECO:0000313" key="2">
    <source>
        <dbReference type="EnsemblMetazoa" id="GBRI039666-PA"/>
    </source>
</evidence>
<reference evidence="2" key="2">
    <citation type="submission" date="2020-05" db="UniProtKB">
        <authorList>
            <consortium name="EnsemblMetazoa"/>
        </authorList>
    </citation>
    <scope>IDENTIFICATION</scope>
    <source>
        <strain evidence="2">IAEA</strain>
    </source>
</reference>
<keyword evidence="1" id="KW-1133">Transmembrane helix</keyword>
<evidence type="ECO:0000256" key="1">
    <source>
        <dbReference type="SAM" id="Phobius"/>
    </source>
</evidence>
<dbReference type="AlphaFoldDB" id="A0A1A9X0G8"/>
<reference evidence="3" key="1">
    <citation type="submission" date="2014-03" db="EMBL/GenBank/DDBJ databases">
        <authorList>
            <person name="Aksoy S."/>
            <person name="Warren W."/>
            <person name="Wilson R.K."/>
        </authorList>
    </citation>
    <scope>NUCLEOTIDE SEQUENCE [LARGE SCALE GENOMIC DNA]</scope>
    <source>
        <strain evidence="3">IAEA</strain>
    </source>
</reference>
<evidence type="ECO:0000313" key="3">
    <source>
        <dbReference type="Proteomes" id="UP000091820"/>
    </source>
</evidence>
<dbReference type="VEuPathDB" id="VectorBase:GBRI039666"/>
<protein>
    <submittedName>
        <fullName evidence="2">Uncharacterized protein</fullName>
    </submittedName>
</protein>
<organism evidence="2 3">
    <name type="scientific">Glossina brevipalpis</name>
    <dbReference type="NCBI Taxonomy" id="37001"/>
    <lineage>
        <taxon>Eukaryota</taxon>
        <taxon>Metazoa</taxon>
        <taxon>Ecdysozoa</taxon>
        <taxon>Arthropoda</taxon>
        <taxon>Hexapoda</taxon>
        <taxon>Insecta</taxon>
        <taxon>Pterygota</taxon>
        <taxon>Neoptera</taxon>
        <taxon>Endopterygota</taxon>
        <taxon>Diptera</taxon>
        <taxon>Brachycera</taxon>
        <taxon>Muscomorpha</taxon>
        <taxon>Hippoboscoidea</taxon>
        <taxon>Glossinidae</taxon>
        <taxon>Glossina</taxon>
    </lineage>
</organism>
<keyword evidence="1" id="KW-0472">Membrane</keyword>
<feature type="transmembrane region" description="Helical" evidence="1">
    <location>
        <begin position="44"/>
        <end position="62"/>
    </location>
</feature>
<keyword evidence="1" id="KW-0812">Transmembrane</keyword>
<proteinExistence type="predicted"/>
<dbReference type="Proteomes" id="UP000091820">
    <property type="component" value="Unassembled WGS sequence"/>
</dbReference>